<dbReference type="InterPro" id="IPR016181">
    <property type="entry name" value="Acyl_CoA_acyltransferase"/>
</dbReference>
<evidence type="ECO:0000313" key="4">
    <source>
        <dbReference type="EMBL" id="RAU18944.1"/>
    </source>
</evidence>
<evidence type="ECO:0000259" key="3">
    <source>
        <dbReference type="PROSITE" id="PS51186"/>
    </source>
</evidence>
<dbReference type="PANTHER" id="PTHR42919">
    <property type="entry name" value="N-ALPHA-ACETYLTRANSFERASE"/>
    <property type="match status" value="1"/>
</dbReference>
<dbReference type="Pfam" id="PF00583">
    <property type="entry name" value="Acetyltransf_1"/>
    <property type="match status" value="1"/>
</dbReference>
<keyword evidence="5" id="KW-1185">Reference proteome</keyword>
<evidence type="ECO:0000256" key="1">
    <source>
        <dbReference type="ARBA" id="ARBA00022679"/>
    </source>
</evidence>
<evidence type="ECO:0000313" key="5">
    <source>
        <dbReference type="Proteomes" id="UP000250744"/>
    </source>
</evidence>
<keyword evidence="2" id="KW-0012">Acyltransferase</keyword>
<dbReference type="GO" id="GO:0016747">
    <property type="term" value="F:acyltransferase activity, transferring groups other than amino-acyl groups"/>
    <property type="evidence" value="ECO:0007669"/>
    <property type="project" value="InterPro"/>
</dbReference>
<accession>A0A364NPH2</accession>
<dbReference type="PROSITE" id="PS51186">
    <property type="entry name" value="GNAT"/>
    <property type="match status" value="1"/>
</dbReference>
<dbReference type="PANTHER" id="PTHR42919:SF8">
    <property type="entry name" value="N-ALPHA-ACETYLTRANSFERASE 50"/>
    <property type="match status" value="1"/>
</dbReference>
<dbReference type="InterPro" id="IPR000182">
    <property type="entry name" value="GNAT_dom"/>
</dbReference>
<dbReference type="CDD" id="cd04301">
    <property type="entry name" value="NAT_SF"/>
    <property type="match status" value="1"/>
</dbReference>
<dbReference type="InterPro" id="IPR051556">
    <property type="entry name" value="N-term/lysine_N-AcTrnsfr"/>
</dbReference>
<dbReference type="Gene3D" id="3.40.630.30">
    <property type="match status" value="1"/>
</dbReference>
<reference evidence="4 5" key="1">
    <citation type="submission" date="2018-06" db="EMBL/GenBank/DDBJ databases">
        <title>Nitrincola tibetense sp. nov., isolated from Lake XuguoCo on Tibetan Plateau.</title>
        <authorList>
            <person name="Xing P."/>
        </authorList>
    </citation>
    <scope>NUCLEOTIDE SEQUENCE [LARGE SCALE GENOMIC DNA]</scope>
    <source>
        <strain evidence="5">xg18</strain>
    </source>
</reference>
<comment type="caution">
    <text evidence="4">The sequence shown here is derived from an EMBL/GenBank/DDBJ whole genome shotgun (WGS) entry which is preliminary data.</text>
</comment>
<sequence>MERKRALVDVVTFSSEKSIDFEVLQLVATGRGSMNAIIGDADQRFALFHTSIDWTRVVVAKQNNIPVGFLAFKYGKKGPYAPTFRRFNEVFGRWTGWYRYLIFYLVEHFSTGNAFYVYGIKVQPNRRRQGVASSMLDYVEVLARTTSLPYIELDVSETNTAGLELYKQRGYQIVKSLNLSFLPKIFNFTKVHVMRKNLLSNN</sequence>
<feature type="domain" description="N-acetyltransferase" evidence="3">
    <location>
        <begin position="21"/>
        <end position="199"/>
    </location>
</feature>
<evidence type="ECO:0000256" key="2">
    <source>
        <dbReference type="ARBA" id="ARBA00023315"/>
    </source>
</evidence>
<dbReference type="EMBL" id="QKRX01000003">
    <property type="protein sequence ID" value="RAU18944.1"/>
    <property type="molecule type" value="Genomic_DNA"/>
</dbReference>
<dbReference type="Proteomes" id="UP000250744">
    <property type="component" value="Unassembled WGS sequence"/>
</dbReference>
<organism evidence="4 5">
    <name type="scientific">Nitrincola tibetensis</name>
    <dbReference type="NCBI Taxonomy" id="2219697"/>
    <lineage>
        <taxon>Bacteria</taxon>
        <taxon>Pseudomonadati</taxon>
        <taxon>Pseudomonadota</taxon>
        <taxon>Gammaproteobacteria</taxon>
        <taxon>Oceanospirillales</taxon>
        <taxon>Oceanospirillaceae</taxon>
        <taxon>Nitrincola</taxon>
    </lineage>
</organism>
<protein>
    <recommendedName>
        <fullName evidence="3">N-acetyltransferase domain-containing protein</fullName>
    </recommendedName>
</protein>
<gene>
    <name evidence="4" type="ORF">DN062_05560</name>
</gene>
<proteinExistence type="predicted"/>
<dbReference type="RefSeq" id="WP_112158335.1">
    <property type="nucleotide sequence ID" value="NZ_QKRX01000003.1"/>
</dbReference>
<name>A0A364NPH2_9GAMM</name>
<dbReference type="SUPFAM" id="SSF55729">
    <property type="entry name" value="Acyl-CoA N-acyltransferases (Nat)"/>
    <property type="match status" value="1"/>
</dbReference>
<keyword evidence="1" id="KW-0808">Transferase</keyword>
<dbReference type="AlphaFoldDB" id="A0A364NPH2"/>
<dbReference type="OrthoDB" id="6121095at2"/>